<protein>
    <recommendedName>
        <fullName evidence="3">Tail protein</fullName>
    </recommendedName>
</protein>
<evidence type="ECO:0000313" key="2">
    <source>
        <dbReference type="Proteomes" id="UP000222601"/>
    </source>
</evidence>
<proteinExistence type="predicted"/>
<evidence type="ECO:0000313" key="1">
    <source>
        <dbReference type="EMBL" id="AQY55288.1"/>
    </source>
</evidence>
<dbReference type="Proteomes" id="UP000222601">
    <property type="component" value="Segment"/>
</dbReference>
<evidence type="ECO:0008006" key="3">
    <source>
        <dbReference type="Google" id="ProtNLM"/>
    </source>
</evidence>
<accession>A0A1U9WR24</accession>
<dbReference type="EMBL" id="KY619305">
    <property type="protein sequence ID" value="AQY55288.1"/>
    <property type="molecule type" value="Genomic_DNA"/>
</dbReference>
<reference evidence="1" key="1">
    <citation type="submission" date="2017-02" db="EMBL/GenBank/DDBJ databases">
        <title>Characterization of a new coliphage vB_EcoS_ESCO41.</title>
        <authorList>
            <person name="Trotereau A."/>
            <person name="Schouler C."/>
        </authorList>
    </citation>
    <scope>NUCLEOTIDE SEQUENCE [LARGE SCALE GENOMIC DNA]</scope>
</reference>
<sequence length="133" mass="15157">MVYDDYDLAVAARKALHGEFGSRFPIMHENVAFTEPDDGSTWLKFDYIPAEKTYKSLSRKCIRIRGLVQIGIVFSPDTGMDDARKLAKEIANFFEDGKILSVGFIFEGASQKPVQKSQRGWLIPIRFTVQYDE</sequence>
<dbReference type="Pfam" id="PF13554">
    <property type="entry name" value="Phage_tail_terminator_5"/>
    <property type="match status" value="1"/>
</dbReference>
<name>A0A1U9WR24_9CAUD</name>
<dbReference type="Gene3D" id="3.30.2000.20">
    <property type="match status" value="1"/>
</dbReference>
<keyword evidence="2" id="KW-1185">Reference proteome</keyword>
<gene>
    <name evidence="1" type="ORF">ESCO41_00061</name>
</gene>
<dbReference type="InterPro" id="IPR025395">
    <property type="entry name" value="Phage_tail_terminator-like"/>
</dbReference>
<organism evidence="1">
    <name type="scientific">Escherichia phage vB_EcoS_ESCO41</name>
    <dbReference type="NCBI Taxonomy" id="2496547"/>
    <lineage>
        <taxon>Viruses</taxon>
        <taxon>Duplodnaviria</taxon>
        <taxon>Heunggongvirae</taxon>
        <taxon>Uroviricota</taxon>
        <taxon>Caudoviricetes</taxon>
        <taxon>Drexlerviridae</taxon>
        <taxon>Nouzillyvirus</taxon>
        <taxon>Nouzillyvirus ESCO41</taxon>
    </lineage>
</organism>